<proteinExistence type="predicted"/>
<name>A0ABU9B994_9BURK</name>
<comment type="caution">
    <text evidence="2">The sequence shown here is derived from an EMBL/GenBank/DDBJ whole genome shotgun (WGS) entry which is preliminary data.</text>
</comment>
<gene>
    <name evidence="2" type="ORF">AACH11_06425</name>
</gene>
<dbReference type="RefSeq" id="WP_341373376.1">
    <property type="nucleotide sequence ID" value="NZ_JBBUTF010000005.1"/>
</dbReference>
<dbReference type="EMBL" id="JBBUTF010000005">
    <property type="protein sequence ID" value="MEK8025592.1"/>
    <property type="molecule type" value="Genomic_DNA"/>
</dbReference>
<evidence type="ECO:0000313" key="2">
    <source>
        <dbReference type="EMBL" id="MEK8025592.1"/>
    </source>
</evidence>
<evidence type="ECO:0000259" key="1">
    <source>
        <dbReference type="Pfam" id="PF07589"/>
    </source>
</evidence>
<organism evidence="2 3">
    <name type="scientific">Pseudaquabacterium rugosum</name>
    <dbReference type="NCBI Taxonomy" id="2984194"/>
    <lineage>
        <taxon>Bacteria</taxon>
        <taxon>Pseudomonadati</taxon>
        <taxon>Pseudomonadota</taxon>
        <taxon>Betaproteobacteria</taxon>
        <taxon>Burkholderiales</taxon>
        <taxon>Sphaerotilaceae</taxon>
        <taxon>Pseudaquabacterium</taxon>
    </lineage>
</organism>
<dbReference type="Pfam" id="PF07589">
    <property type="entry name" value="PEP-CTERM"/>
    <property type="match status" value="1"/>
</dbReference>
<keyword evidence="3" id="KW-1185">Reference proteome</keyword>
<protein>
    <submittedName>
        <fullName evidence="2">PEP-CTERM sorting domain-containing protein</fullName>
    </submittedName>
</protein>
<sequence length="255" mass="26386">MQQVVFDSLTNISPSAELDSNGNWTGTYTWSYVDFSGETVGSTAYNAVAEVGDQISLAGTLRAVDYVNIGLFQAAGAGASSFSLTVSIYDTAGSLLVSQTSGTVSLGSVLTTPTLIPNGVLVPVQVDLGPFNLPDTFTYTVALNAVSGDTDSLGFALYDYYLNQGAIVGTDVGTTGDAINGYVTDAYGKVLSTDALSTSLGNVDYTAYGYTPAVQFVAQSVAVTPAVPEPETYAMMLAGLAVVGLKLRRRQAAQA</sequence>
<dbReference type="NCBIfam" id="TIGR02595">
    <property type="entry name" value="PEP_CTERM"/>
    <property type="match status" value="1"/>
</dbReference>
<feature type="domain" description="Ice-binding protein C-terminal" evidence="1">
    <location>
        <begin position="226"/>
        <end position="250"/>
    </location>
</feature>
<accession>A0ABU9B994</accession>
<dbReference type="Proteomes" id="UP001368500">
    <property type="component" value="Unassembled WGS sequence"/>
</dbReference>
<reference evidence="2 3" key="1">
    <citation type="submission" date="2024-04" db="EMBL/GenBank/DDBJ databases">
        <title>Novel species of the genus Ideonella isolated from streams.</title>
        <authorList>
            <person name="Lu H."/>
        </authorList>
    </citation>
    <scope>NUCLEOTIDE SEQUENCE [LARGE SCALE GENOMIC DNA]</scope>
    <source>
        <strain evidence="2 3">BYS139W</strain>
    </source>
</reference>
<dbReference type="InterPro" id="IPR013424">
    <property type="entry name" value="Ice-binding_C"/>
</dbReference>
<evidence type="ECO:0000313" key="3">
    <source>
        <dbReference type="Proteomes" id="UP001368500"/>
    </source>
</evidence>